<gene>
    <name evidence="2" type="ORF">CLF_102964</name>
</gene>
<evidence type="ECO:0008006" key="4">
    <source>
        <dbReference type="Google" id="ProtNLM"/>
    </source>
</evidence>
<feature type="compositionally biased region" description="Acidic residues" evidence="1">
    <location>
        <begin position="82"/>
        <end position="97"/>
    </location>
</feature>
<reference key="2">
    <citation type="submission" date="2011-10" db="EMBL/GenBank/DDBJ databases">
        <title>The genome and transcriptome sequence of Clonorchis sinensis provide insights into the carcinogenic liver fluke.</title>
        <authorList>
            <person name="Wang X."/>
            <person name="Huang Y."/>
            <person name="Chen W."/>
            <person name="Liu H."/>
            <person name="Guo L."/>
            <person name="Chen Y."/>
            <person name="Luo F."/>
            <person name="Zhou W."/>
            <person name="Sun J."/>
            <person name="Mao Q."/>
            <person name="Liang P."/>
            <person name="Zhou C."/>
            <person name="Tian Y."/>
            <person name="Men J."/>
            <person name="Lv X."/>
            <person name="Huang L."/>
            <person name="Zhou J."/>
            <person name="Hu Y."/>
            <person name="Li R."/>
            <person name="Zhang F."/>
            <person name="Lei H."/>
            <person name="Li X."/>
            <person name="Hu X."/>
            <person name="Liang C."/>
            <person name="Xu J."/>
            <person name="Wu Z."/>
            <person name="Yu X."/>
        </authorList>
    </citation>
    <scope>NUCLEOTIDE SEQUENCE</scope>
    <source>
        <strain>Henan</strain>
    </source>
</reference>
<evidence type="ECO:0000313" key="2">
    <source>
        <dbReference type="EMBL" id="GAA54423.1"/>
    </source>
</evidence>
<name>G7YN92_CLOSI</name>
<evidence type="ECO:0000256" key="1">
    <source>
        <dbReference type="SAM" id="MobiDB-lite"/>
    </source>
</evidence>
<dbReference type="EMBL" id="DF143892">
    <property type="protein sequence ID" value="GAA54423.1"/>
    <property type="molecule type" value="Genomic_DNA"/>
</dbReference>
<reference evidence="2" key="1">
    <citation type="journal article" date="2011" name="Genome Biol.">
        <title>The draft genome of the carcinogenic human liver fluke Clonorchis sinensis.</title>
        <authorList>
            <person name="Wang X."/>
            <person name="Chen W."/>
            <person name="Huang Y."/>
            <person name="Sun J."/>
            <person name="Men J."/>
            <person name="Liu H."/>
            <person name="Luo F."/>
            <person name="Guo L."/>
            <person name="Lv X."/>
            <person name="Deng C."/>
            <person name="Zhou C."/>
            <person name="Fan Y."/>
            <person name="Li X."/>
            <person name="Huang L."/>
            <person name="Hu Y."/>
            <person name="Liang C."/>
            <person name="Hu X."/>
            <person name="Xu J."/>
            <person name="Yu X."/>
        </authorList>
    </citation>
    <scope>NUCLEOTIDE SEQUENCE [LARGE SCALE GENOMIC DNA]</scope>
    <source>
        <strain evidence="2">Henan</strain>
    </source>
</reference>
<protein>
    <recommendedName>
        <fullName evidence="4">Glutamate-rich protein 2</fullName>
    </recommendedName>
</protein>
<dbReference type="InterPro" id="IPR026703">
    <property type="entry name" value="ERICH2"/>
</dbReference>
<proteinExistence type="predicted"/>
<organism evidence="2 3">
    <name type="scientific">Clonorchis sinensis</name>
    <name type="common">Chinese liver fluke</name>
    <dbReference type="NCBI Taxonomy" id="79923"/>
    <lineage>
        <taxon>Eukaryota</taxon>
        <taxon>Metazoa</taxon>
        <taxon>Spiralia</taxon>
        <taxon>Lophotrochozoa</taxon>
        <taxon>Platyhelminthes</taxon>
        <taxon>Trematoda</taxon>
        <taxon>Digenea</taxon>
        <taxon>Opisthorchiida</taxon>
        <taxon>Opisthorchiata</taxon>
        <taxon>Opisthorchiidae</taxon>
        <taxon>Clonorchis</taxon>
    </lineage>
</organism>
<feature type="region of interest" description="Disordered" evidence="1">
    <location>
        <begin position="75"/>
        <end position="127"/>
    </location>
</feature>
<dbReference type="PANTHER" id="PTHR21520">
    <property type="entry name" value="GLUTAMATE-RICH PROTEIN 2"/>
    <property type="match status" value="1"/>
</dbReference>
<feature type="compositionally biased region" description="Low complexity" evidence="1">
    <location>
        <begin position="98"/>
        <end position="115"/>
    </location>
</feature>
<dbReference type="AlphaFoldDB" id="G7YN92"/>
<keyword evidence="3" id="KW-1185">Reference proteome</keyword>
<evidence type="ECO:0000313" key="3">
    <source>
        <dbReference type="Proteomes" id="UP000008909"/>
    </source>
</evidence>
<accession>G7YN92</accession>
<sequence length="127" mass="14370">MTYHYTRDCEASAHGDMNAEPNLDLFMEFLNCVMGQDFGQALVLCKQLMEVEPGNQVVREFLPLLSEASTMKENGYFHAETDSEDYFSESDRDEENDSTQSSSSSSESYEYSTSDSDSHGGRRKRCS</sequence>
<dbReference type="PANTHER" id="PTHR21520:SF2">
    <property type="entry name" value="GLUTAMATE-RICH PROTEIN 2"/>
    <property type="match status" value="1"/>
</dbReference>
<dbReference type="Proteomes" id="UP000008909">
    <property type="component" value="Unassembled WGS sequence"/>
</dbReference>